<dbReference type="Gene3D" id="3.40.630.30">
    <property type="match status" value="1"/>
</dbReference>
<proteinExistence type="predicted"/>
<dbReference type="Proteomes" id="UP001183246">
    <property type="component" value="Unassembled WGS sequence"/>
</dbReference>
<gene>
    <name evidence="2" type="ORF">RM590_09635</name>
</gene>
<feature type="domain" description="N-acetyltransferase" evidence="1">
    <location>
        <begin position="155"/>
        <end position="212"/>
    </location>
</feature>
<comment type="caution">
    <text evidence="2">The sequence shown here is derived from an EMBL/GenBank/DDBJ whole genome shotgun (WGS) entry which is preliminary data.</text>
</comment>
<reference evidence="3" key="1">
    <citation type="submission" date="2023-07" db="EMBL/GenBank/DDBJ databases">
        <title>30 novel species of actinomycetes from the DSMZ collection.</title>
        <authorList>
            <person name="Nouioui I."/>
        </authorList>
    </citation>
    <scope>NUCLEOTIDE SEQUENCE [LARGE SCALE GENOMIC DNA]</scope>
    <source>
        <strain evidence="3">DSM 44938</strain>
    </source>
</reference>
<organism evidence="2 3">
    <name type="scientific">Streptomyces litchfieldiae</name>
    <dbReference type="NCBI Taxonomy" id="3075543"/>
    <lineage>
        <taxon>Bacteria</taxon>
        <taxon>Bacillati</taxon>
        <taxon>Actinomycetota</taxon>
        <taxon>Actinomycetes</taxon>
        <taxon>Kitasatosporales</taxon>
        <taxon>Streptomycetaceae</taxon>
        <taxon>Streptomyces</taxon>
    </lineage>
</organism>
<dbReference type="InterPro" id="IPR000182">
    <property type="entry name" value="GNAT_dom"/>
</dbReference>
<protein>
    <submittedName>
        <fullName evidence="2">GNAT family N-acetyltransferase</fullName>
    </submittedName>
</protein>
<accession>A0ABU2MMN2</accession>
<sequence>MRELIAAITARRVVSMEKDIVRAWVEGWAVSRGAAPPAEESWGFTIDIGTPKSVTRHVLPAADEQLIKTFMATATAPGIWLKMFVPPETLGPWLVPGWTFDAPGFLMSSPLRSAPAPVPDGFRLRTWSRGGVTRVLVTDADGGFGARGQIALPPAGGTAVIDQIETSGAHRRKGLGTLVMRTLGNAAAEAGVPAGVLGASVEGRALYESLGWRTLGPLTGVFLEQADA</sequence>
<dbReference type="EMBL" id="JAVREL010000004">
    <property type="protein sequence ID" value="MDT0342877.1"/>
    <property type="molecule type" value="Genomic_DNA"/>
</dbReference>
<keyword evidence="3" id="KW-1185">Reference proteome</keyword>
<dbReference type="SUPFAM" id="SSF55729">
    <property type="entry name" value="Acyl-CoA N-acyltransferases (Nat)"/>
    <property type="match status" value="1"/>
</dbReference>
<dbReference type="RefSeq" id="WP_311704008.1">
    <property type="nucleotide sequence ID" value="NZ_JAVREL010000004.1"/>
</dbReference>
<evidence type="ECO:0000313" key="3">
    <source>
        <dbReference type="Proteomes" id="UP001183246"/>
    </source>
</evidence>
<evidence type="ECO:0000313" key="2">
    <source>
        <dbReference type="EMBL" id="MDT0342877.1"/>
    </source>
</evidence>
<dbReference type="Pfam" id="PF00583">
    <property type="entry name" value="Acetyltransf_1"/>
    <property type="match status" value="1"/>
</dbReference>
<dbReference type="InterPro" id="IPR016181">
    <property type="entry name" value="Acyl_CoA_acyltransferase"/>
</dbReference>
<evidence type="ECO:0000259" key="1">
    <source>
        <dbReference type="Pfam" id="PF00583"/>
    </source>
</evidence>
<name>A0ABU2MMN2_9ACTN</name>